<evidence type="ECO:0000256" key="1">
    <source>
        <dbReference type="SAM" id="Coils"/>
    </source>
</evidence>
<name>A0A4Y9II01_9BACT</name>
<dbReference type="OrthoDB" id="1414895at2"/>
<comment type="caution">
    <text evidence="2">The sequence shown here is derived from an EMBL/GenBank/DDBJ whole genome shotgun (WGS) entry which is preliminary data.</text>
</comment>
<evidence type="ECO:0000313" key="2">
    <source>
        <dbReference type="EMBL" id="TFU86967.1"/>
    </source>
</evidence>
<feature type="coiled-coil region" evidence="1">
    <location>
        <begin position="105"/>
        <end position="132"/>
    </location>
</feature>
<dbReference type="AlphaFoldDB" id="A0A4Y9II01"/>
<keyword evidence="1" id="KW-0175">Coiled coil</keyword>
<dbReference type="EMBL" id="SPPK01000007">
    <property type="protein sequence ID" value="TFU86967.1"/>
    <property type="molecule type" value="Genomic_DNA"/>
</dbReference>
<sequence length="596" mass="66224">MGIINREGALYMATGIDNSGSKQGAAEAEKIIDDIGKRTEDVSEKMQRAGKMIENTFENSTDSSKTFIEELNRTGKSVQSIIEEIEKSGKATSGIFQFDANSTSLEAVNQQLELQKQIVAELEKQYAAAKEVFDTVNISTSDSTIIAERKKASKLFQEIRTALEGEKQGLKELEQEYSNLAKEEDKRVKQQEKAATKQLTTLQQIRQLSEEMRTLRGTDGIVEPENLERYDELKRKLSELGTSYRIVQQEQKDLTTKGNAQLEGLVQGITGLAGAFSAGQGVISLFVKDNHRLAAIQTKLQAAMSITIGLQQISNTLHVTSSFRVNTVTKATQLLSSANTWLASTFGISNVAAKALMGTLTLGLSVAITGVIYLINKYSSDQEKAATTTKKFNKSVANSVASQRIEYEKLRLQWIAAKDDLKQKEKLVRENIDAYNTFGVKINDVKDAESLFVKNADSFRDSMMLRAKSVAAMELATEKYKEYLKAMADAEKRATNRSFAEAISDGAESLFNRFDAFAQTILSGKYVENLGEDYYAKLASNRDKGEAEKLNKESQAWFEKAFGYDEESRKKLKGSGGKLTEEIIEGSKKYWEAIRD</sequence>
<protein>
    <recommendedName>
        <fullName evidence="4">Phage tail tape measure protein</fullName>
    </recommendedName>
</protein>
<dbReference type="Proteomes" id="UP000298285">
    <property type="component" value="Unassembled WGS sequence"/>
</dbReference>
<proteinExistence type="predicted"/>
<evidence type="ECO:0008006" key="4">
    <source>
        <dbReference type="Google" id="ProtNLM"/>
    </source>
</evidence>
<gene>
    <name evidence="2" type="ORF">E4T88_16085</name>
</gene>
<feature type="coiled-coil region" evidence="1">
    <location>
        <begin position="156"/>
        <end position="193"/>
    </location>
</feature>
<dbReference type="RefSeq" id="WP_135107230.1">
    <property type="nucleotide sequence ID" value="NZ_JADGKW010000007.1"/>
</dbReference>
<organism evidence="2 3">
    <name type="scientific">Dysgonomonas mossii</name>
    <dbReference type="NCBI Taxonomy" id="163665"/>
    <lineage>
        <taxon>Bacteria</taxon>
        <taxon>Pseudomonadati</taxon>
        <taxon>Bacteroidota</taxon>
        <taxon>Bacteroidia</taxon>
        <taxon>Bacteroidales</taxon>
        <taxon>Dysgonomonadaceae</taxon>
        <taxon>Dysgonomonas</taxon>
    </lineage>
</organism>
<reference evidence="2 3" key="1">
    <citation type="submission" date="2019-03" db="EMBL/GenBank/DDBJ databases">
        <title>Diversity of the mouse oral microbiome.</title>
        <authorList>
            <person name="Joseph S."/>
            <person name="Aduse-Opoku J."/>
            <person name="Curtis M."/>
            <person name="Wade W."/>
            <person name="Hashim A."/>
        </authorList>
    </citation>
    <scope>NUCLEOTIDE SEQUENCE [LARGE SCALE GENOMIC DNA]</scope>
    <source>
        <strain evidence="2 3">P11</strain>
    </source>
</reference>
<accession>A0A4Y9II01</accession>
<evidence type="ECO:0000313" key="3">
    <source>
        <dbReference type="Proteomes" id="UP000298285"/>
    </source>
</evidence>